<dbReference type="Pfam" id="PF04082">
    <property type="entry name" value="Fungal_trans"/>
    <property type="match status" value="1"/>
</dbReference>
<dbReference type="GO" id="GO:0000981">
    <property type="term" value="F:DNA-binding transcription factor activity, RNA polymerase II-specific"/>
    <property type="evidence" value="ECO:0007669"/>
    <property type="project" value="InterPro"/>
</dbReference>
<keyword evidence="1" id="KW-0479">Metal-binding</keyword>
<feature type="region of interest" description="Disordered" evidence="3">
    <location>
        <begin position="1"/>
        <end position="37"/>
    </location>
</feature>
<evidence type="ECO:0000256" key="2">
    <source>
        <dbReference type="ARBA" id="ARBA00023242"/>
    </source>
</evidence>
<dbReference type="GO" id="GO:0006351">
    <property type="term" value="P:DNA-templated transcription"/>
    <property type="evidence" value="ECO:0007669"/>
    <property type="project" value="InterPro"/>
</dbReference>
<dbReference type="PROSITE" id="PS50048">
    <property type="entry name" value="ZN2_CY6_FUNGAL_2"/>
    <property type="match status" value="1"/>
</dbReference>
<name>A0A9P8VGS2_9PEZI</name>
<dbReference type="CDD" id="cd12148">
    <property type="entry name" value="fungal_TF_MHR"/>
    <property type="match status" value="1"/>
</dbReference>
<comment type="caution">
    <text evidence="5">The sequence shown here is derived from an EMBL/GenBank/DDBJ whole genome shotgun (WGS) entry which is preliminary data.</text>
</comment>
<dbReference type="Pfam" id="PF00172">
    <property type="entry name" value="Zn_clus"/>
    <property type="match status" value="1"/>
</dbReference>
<evidence type="ECO:0000313" key="6">
    <source>
        <dbReference type="Proteomes" id="UP000770015"/>
    </source>
</evidence>
<accession>A0A9P8VGS2</accession>
<protein>
    <recommendedName>
        <fullName evidence="4">Zn(2)-C6 fungal-type domain-containing protein</fullName>
    </recommendedName>
</protein>
<dbReference type="InterPro" id="IPR001138">
    <property type="entry name" value="Zn2Cys6_DnaBD"/>
</dbReference>
<dbReference type="SMART" id="SM00066">
    <property type="entry name" value="GAL4"/>
    <property type="match status" value="1"/>
</dbReference>
<evidence type="ECO:0000259" key="4">
    <source>
        <dbReference type="PROSITE" id="PS50048"/>
    </source>
</evidence>
<evidence type="ECO:0000256" key="3">
    <source>
        <dbReference type="SAM" id="MobiDB-lite"/>
    </source>
</evidence>
<organism evidence="5 6">
    <name type="scientific">Plectosphaerella plurivora</name>
    <dbReference type="NCBI Taxonomy" id="936078"/>
    <lineage>
        <taxon>Eukaryota</taxon>
        <taxon>Fungi</taxon>
        <taxon>Dikarya</taxon>
        <taxon>Ascomycota</taxon>
        <taxon>Pezizomycotina</taxon>
        <taxon>Sordariomycetes</taxon>
        <taxon>Hypocreomycetidae</taxon>
        <taxon>Glomerellales</taxon>
        <taxon>Plectosphaerellaceae</taxon>
        <taxon>Plectosphaerella</taxon>
    </lineage>
</organism>
<dbReference type="EMBL" id="JAGSXJ010000005">
    <property type="protein sequence ID" value="KAH6691452.1"/>
    <property type="molecule type" value="Genomic_DNA"/>
</dbReference>
<proteinExistence type="predicted"/>
<dbReference type="InterPro" id="IPR050987">
    <property type="entry name" value="AtrR-like"/>
</dbReference>
<keyword evidence="6" id="KW-1185">Reference proteome</keyword>
<dbReference type="InterPro" id="IPR007219">
    <property type="entry name" value="XnlR_reg_dom"/>
</dbReference>
<dbReference type="Proteomes" id="UP000770015">
    <property type="component" value="Unassembled WGS sequence"/>
</dbReference>
<feature type="compositionally biased region" description="Polar residues" evidence="3">
    <location>
        <begin position="115"/>
        <end position="132"/>
    </location>
</feature>
<feature type="region of interest" description="Disordered" evidence="3">
    <location>
        <begin position="115"/>
        <end position="155"/>
    </location>
</feature>
<dbReference type="Gene3D" id="4.10.240.10">
    <property type="entry name" value="Zn(2)-C6 fungal-type DNA-binding domain"/>
    <property type="match status" value="1"/>
</dbReference>
<dbReference type="GO" id="GO:0003677">
    <property type="term" value="F:DNA binding"/>
    <property type="evidence" value="ECO:0007669"/>
    <property type="project" value="InterPro"/>
</dbReference>
<sequence>MDVESEDYSEVERESLRDQDDSPAHDETGSATGKAGQPVQKLACDICRNRKVRCDRRDPCSRCLRMKTSCSYTAVKPLRKKRPRILVSNQYENKIDEISRKIDTICKLFDGEQAVSTPQGSSVKHLSANHTPVMTPPTAPAQSVAAEPSRLEETQAREPEYEGGSALSAHTAFATKFLQTAVDRDSTSTPIPPETASALHDLQHLTAVGQLDRAESLCEQLPNAIQPGASPAVLQVEMPLAQLVFAGIRIARENDWVRAVWAYEFESVEHFQDYFLSVYGSNEPTLAERIVFFAGLLPLFSECASVVKDQPTKDQYLAQAAICQRSLETLLASLPFHLPSTYDYALALALAANYSADKCRPALAWNFNCTAARMSQAMGFHKAALQDTAPSEAERRKARVFAVIYSTDKMLSLRLGRGSAIRSKEMPVDHSAMLKWVNTAPNRFPKTWIRFAQLQGLVYDRLYSPEAIRQPVMERATRARRLAQDLEKDATDYCEHQEAFSQRMQQAIGGRYWDIMCHSDRVARLALMCLIQRNIPPTAGSGTAFSEECISTAREALLEHQICMTALASEPGSIMEIYLTWALLMSPFVPFIVLLCHVAETCDPSDLELLGGMIASIEGMGDAMPRMTKQLRLFKPLYEVASKFVEAKTAAAPLTGTFDTFFQDVNMDVPFDVGLLSTFGQALPQDEGDAGTGQVGDASIIDVWTYLDSPYP</sequence>
<evidence type="ECO:0000313" key="5">
    <source>
        <dbReference type="EMBL" id="KAH6691452.1"/>
    </source>
</evidence>
<dbReference type="AlphaFoldDB" id="A0A9P8VGS2"/>
<feature type="domain" description="Zn(2)-C6 fungal-type" evidence="4">
    <location>
        <begin position="43"/>
        <end position="72"/>
    </location>
</feature>
<gene>
    <name evidence="5" type="ORF">F5X68DRAFT_201938</name>
</gene>
<dbReference type="PANTHER" id="PTHR46910">
    <property type="entry name" value="TRANSCRIPTION FACTOR PDR1"/>
    <property type="match status" value="1"/>
</dbReference>
<reference evidence="5" key="1">
    <citation type="journal article" date="2021" name="Nat. Commun.">
        <title>Genetic determinants of endophytism in the Arabidopsis root mycobiome.</title>
        <authorList>
            <person name="Mesny F."/>
            <person name="Miyauchi S."/>
            <person name="Thiergart T."/>
            <person name="Pickel B."/>
            <person name="Atanasova L."/>
            <person name="Karlsson M."/>
            <person name="Huettel B."/>
            <person name="Barry K.W."/>
            <person name="Haridas S."/>
            <person name="Chen C."/>
            <person name="Bauer D."/>
            <person name="Andreopoulos W."/>
            <person name="Pangilinan J."/>
            <person name="LaButti K."/>
            <person name="Riley R."/>
            <person name="Lipzen A."/>
            <person name="Clum A."/>
            <person name="Drula E."/>
            <person name="Henrissat B."/>
            <person name="Kohler A."/>
            <person name="Grigoriev I.V."/>
            <person name="Martin F.M."/>
            <person name="Hacquard S."/>
        </authorList>
    </citation>
    <scope>NUCLEOTIDE SEQUENCE</scope>
    <source>
        <strain evidence="5">MPI-SDFR-AT-0117</strain>
    </source>
</reference>
<dbReference type="InterPro" id="IPR036864">
    <property type="entry name" value="Zn2-C6_fun-type_DNA-bd_sf"/>
</dbReference>
<dbReference type="PANTHER" id="PTHR46910:SF5">
    <property type="entry name" value="ZN(II)2CYS6 TRANSCRIPTION FACTOR (EUROFUNG)"/>
    <property type="match status" value="1"/>
</dbReference>
<keyword evidence="2" id="KW-0539">Nucleus</keyword>
<dbReference type="SUPFAM" id="SSF57701">
    <property type="entry name" value="Zn2/Cys6 DNA-binding domain"/>
    <property type="match status" value="1"/>
</dbReference>
<evidence type="ECO:0000256" key="1">
    <source>
        <dbReference type="ARBA" id="ARBA00022723"/>
    </source>
</evidence>
<dbReference type="SMART" id="SM00906">
    <property type="entry name" value="Fungal_trans"/>
    <property type="match status" value="1"/>
</dbReference>
<dbReference type="PROSITE" id="PS00463">
    <property type="entry name" value="ZN2_CY6_FUNGAL_1"/>
    <property type="match status" value="1"/>
</dbReference>
<feature type="compositionally biased region" description="Basic and acidic residues" evidence="3">
    <location>
        <begin position="10"/>
        <end position="28"/>
    </location>
</feature>
<dbReference type="CDD" id="cd00067">
    <property type="entry name" value="GAL4"/>
    <property type="match status" value="1"/>
</dbReference>
<dbReference type="OrthoDB" id="103819at2759"/>
<dbReference type="GO" id="GO:0008270">
    <property type="term" value="F:zinc ion binding"/>
    <property type="evidence" value="ECO:0007669"/>
    <property type="project" value="InterPro"/>
</dbReference>